<organism evidence="2 3">
    <name type="scientific">Cellulophaga fucicola</name>
    <dbReference type="NCBI Taxonomy" id="76595"/>
    <lineage>
        <taxon>Bacteria</taxon>
        <taxon>Pseudomonadati</taxon>
        <taxon>Bacteroidota</taxon>
        <taxon>Flavobacteriia</taxon>
        <taxon>Flavobacteriales</taxon>
        <taxon>Flavobacteriaceae</taxon>
        <taxon>Cellulophaga</taxon>
    </lineage>
</organism>
<evidence type="ECO:0008006" key="4">
    <source>
        <dbReference type="Google" id="ProtNLM"/>
    </source>
</evidence>
<protein>
    <recommendedName>
        <fullName evidence="4">Outer membrane protein beta-barrel family protein</fullName>
    </recommendedName>
</protein>
<name>A0A1K1MPB1_9FLAO</name>
<dbReference type="EMBL" id="FPIY01000001">
    <property type="protein sequence ID" value="SFW24921.1"/>
    <property type="molecule type" value="Genomic_DNA"/>
</dbReference>
<dbReference type="OrthoDB" id="1091532at2"/>
<dbReference type="SUPFAM" id="SSF56935">
    <property type="entry name" value="Porins"/>
    <property type="match status" value="1"/>
</dbReference>
<dbReference type="RefSeq" id="WP_072302422.1">
    <property type="nucleotide sequence ID" value="NZ_FPIY01000001.1"/>
</dbReference>
<feature type="signal peptide" evidence="1">
    <location>
        <begin position="1"/>
        <end position="18"/>
    </location>
</feature>
<feature type="chain" id="PRO_5012905066" description="Outer membrane protein beta-barrel family protein" evidence="1">
    <location>
        <begin position="19"/>
        <end position="790"/>
    </location>
</feature>
<dbReference type="Proteomes" id="UP000183257">
    <property type="component" value="Unassembled WGS sequence"/>
</dbReference>
<evidence type="ECO:0000256" key="1">
    <source>
        <dbReference type="SAM" id="SignalP"/>
    </source>
</evidence>
<dbReference type="STRING" id="76595.SAMN05660313_00766"/>
<proteinExistence type="predicted"/>
<gene>
    <name evidence="2" type="ORF">SAMN05660313_00766</name>
</gene>
<sequence length="790" mass="89838">MKNLLLSLFILLPTLAISQSVDLETFGKSSPFKVGGGISASSVFYSSNQRNNREPFTYYAQGNLNFSYYNFSIPVSYNYSNQGEQLGYQLPFNFNRLSLHPKYKWITAHIGDVNMTFSPYTLSGHQFTGGGVELTPSKGFTFSAMYGRLLKATEPVEDERAVVAYQRMGYGFKTVLEQDKYSVGVSTFYASDKENSIDINPDEEGVLPKENLVLGFEGSVDLSKNLELRAEYATTAITQDTRAQETSSGKKGLLGSFFKNRASTEYYNAYKLGVNYSFYQANLGVNYERVDPGYETLGAYFFNNDFENITLNLSRPLFNNKVNLSFNVGFQRDDLDDQKANPTSRFVGAANATYTASERLTFTGSYSNFSTYTNVRTNQFDDINDDNLLDNATDSLNYKQISQNANLNINYILSSSKTKKENVNLNYNVSDIANEQGGIVRIGDASTFHNIATSYTIGFTELNLNITPSLNGTYNTIGREDATTWGPTLSVKKGFFDNKLKSVLASSYNKTQNTGGTTNITNLRGGVSYVLLEKHNLSLNAIQLFRTTPTVSGLKEFTATFSYNYSFDVKKPKIKWEKKDRKRKTRDSIITINYKKYKYVDYANNITDTILQLTKDPNFGKIPDDKNLELRGLADNMIKAIGKKDAVYKEQAIIYLKSLEDFKGFQEKYNDFVLRAYNKLVKDAEDIDYKLEKEFIRLNAENNDPKVKKTKASVEKLKVVNERFDNHRDMLEGMRTWDIMEEINSTRLTAFKDKHINKVYLMYTNGKTEVDIVNFLEYYLADLYHKQIKK</sequence>
<keyword evidence="3" id="KW-1185">Reference proteome</keyword>
<reference evidence="3" key="1">
    <citation type="submission" date="2016-11" db="EMBL/GenBank/DDBJ databases">
        <authorList>
            <person name="Varghese N."/>
            <person name="Submissions S."/>
        </authorList>
    </citation>
    <scope>NUCLEOTIDE SEQUENCE [LARGE SCALE GENOMIC DNA]</scope>
    <source>
        <strain evidence="3">DSM 24786</strain>
    </source>
</reference>
<evidence type="ECO:0000313" key="3">
    <source>
        <dbReference type="Proteomes" id="UP000183257"/>
    </source>
</evidence>
<evidence type="ECO:0000313" key="2">
    <source>
        <dbReference type="EMBL" id="SFW24921.1"/>
    </source>
</evidence>
<dbReference type="AlphaFoldDB" id="A0A1K1MPB1"/>
<keyword evidence="1" id="KW-0732">Signal</keyword>
<accession>A0A1K1MPB1</accession>